<keyword evidence="2" id="KW-0378">Hydrolase</keyword>
<dbReference type="SUPFAM" id="SSF56784">
    <property type="entry name" value="HAD-like"/>
    <property type="match status" value="1"/>
</dbReference>
<protein>
    <submittedName>
        <fullName evidence="2">HAD family hydrolase</fullName>
        <ecNumber evidence="2">3.1.3.-</ecNumber>
    </submittedName>
</protein>
<dbReference type="PANTHER" id="PTHR12210">
    <property type="entry name" value="DULLARD PROTEIN PHOSPHATASE"/>
    <property type="match status" value="1"/>
</dbReference>
<dbReference type="Proteomes" id="UP001409291">
    <property type="component" value="Unassembled WGS sequence"/>
</dbReference>
<feature type="domain" description="FCP1 homology" evidence="1">
    <location>
        <begin position="1"/>
        <end position="159"/>
    </location>
</feature>
<accession>A0ABV0C0H4</accession>
<evidence type="ECO:0000313" key="3">
    <source>
        <dbReference type="Proteomes" id="UP001409291"/>
    </source>
</evidence>
<dbReference type="InterPro" id="IPR050365">
    <property type="entry name" value="TIM50"/>
</dbReference>
<reference evidence="2 3" key="1">
    <citation type="submission" date="2024-04" db="EMBL/GenBank/DDBJ databases">
        <title>WGS of bacteria from Torrens River.</title>
        <authorList>
            <person name="Wyrsch E.R."/>
            <person name="Drigo B."/>
        </authorList>
    </citation>
    <scope>NUCLEOTIDE SEQUENCE [LARGE SCALE GENOMIC DNA]</scope>
    <source>
        <strain evidence="2 3">TWI391</strain>
    </source>
</reference>
<dbReference type="InterPro" id="IPR023214">
    <property type="entry name" value="HAD_sf"/>
</dbReference>
<dbReference type="SMART" id="SM00577">
    <property type="entry name" value="CPDc"/>
    <property type="match status" value="1"/>
</dbReference>
<proteinExistence type="predicted"/>
<dbReference type="PROSITE" id="PS50969">
    <property type="entry name" value="FCP1"/>
    <property type="match status" value="1"/>
</dbReference>
<dbReference type="EMBL" id="JBDJNQ010000013">
    <property type="protein sequence ID" value="MEN5380008.1"/>
    <property type="molecule type" value="Genomic_DNA"/>
</dbReference>
<comment type="caution">
    <text evidence="2">The sequence shown here is derived from an EMBL/GenBank/DDBJ whole genome shotgun (WGS) entry which is preliminary data.</text>
</comment>
<sequence length="176" mass="20862">METLIVLDLDETLLYAVQNKLERDEDFKMGSYFIYKRPYLDHFLTLLARDFKLAIWSSADDVYVKQLVERIKPAHITFEFVWGRSRTTKKRKSVTDDYYFVKRLSKIKQKGFKLERTLIIDDTAEKSMLNYGNAVQVAEFTGDPVDDELLQLSNYLQTLKDAENVRIIEKRFWRNG</sequence>
<dbReference type="Pfam" id="PF03031">
    <property type="entry name" value="NIF"/>
    <property type="match status" value="1"/>
</dbReference>
<keyword evidence="3" id="KW-1185">Reference proteome</keyword>
<name>A0ABV0C0H4_9SPHI</name>
<gene>
    <name evidence="2" type="ORF">ABE541_22260</name>
</gene>
<evidence type="ECO:0000259" key="1">
    <source>
        <dbReference type="PROSITE" id="PS50969"/>
    </source>
</evidence>
<dbReference type="Gene3D" id="3.40.50.1000">
    <property type="entry name" value="HAD superfamily/HAD-like"/>
    <property type="match status" value="1"/>
</dbReference>
<dbReference type="EC" id="3.1.3.-" evidence="2"/>
<evidence type="ECO:0000313" key="2">
    <source>
        <dbReference type="EMBL" id="MEN5380008.1"/>
    </source>
</evidence>
<organism evidence="2 3">
    <name type="scientific">Sphingobacterium kitahiroshimense</name>
    <dbReference type="NCBI Taxonomy" id="470446"/>
    <lineage>
        <taxon>Bacteria</taxon>
        <taxon>Pseudomonadati</taxon>
        <taxon>Bacteroidota</taxon>
        <taxon>Sphingobacteriia</taxon>
        <taxon>Sphingobacteriales</taxon>
        <taxon>Sphingobacteriaceae</taxon>
        <taxon>Sphingobacterium</taxon>
    </lineage>
</organism>
<dbReference type="InterPro" id="IPR004274">
    <property type="entry name" value="FCP1_dom"/>
</dbReference>
<dbReference type="RefSeq" id="WP_208698881.1">
    <property type="nucleotide sequence ID" value="NZ_JBDJLH010000001.1"/>
</dbReference>
<dbReference type="InterPro" id="IPR036412">
    <property type="entry name" value="HAD-like_sf"/>
</dbReference>
<dbReference type="GO" id="GO:0016787">
    <property type="term" value="F:hydrolase activity"/>
    <property type="evidence" value="ECO:0007669"/>
    <property type="project" value="UniProtKB-KW"/>
</dbReference>